<evidence type="ECO:0000313" key="10">
    <source>
        <dbReference type="WBParaSite" id="maker-uti_cns_0014722-snap-gene-0.3-mRNA-1"/>
    </source>
</evidence>
<organism evidence="7 10">
    <name type="scientific">Macrostomum lignano</name>
    <dbReference type="NCBI Taxonomy" id="282301"/>
    <lineage>
        <taxon>Eukaryota</taxon>
        <taxon>Metazoa</taxon>
        <taxon>Spiralia</taxon>
        <taxon>Lophotrochozoa</taxon>
        <taxon>Platyhelminthes</taxon>
        <taxon>Rhabditophora</taxon>
        <taxon>Macrostomorpha</taxon>
        <taxon>Macrostomida</taxon>
        <taxon>Macrostomidae</taxon>
        <taxon>Macrostomum</taxon>
    </lineage>
</organism>
<evidence type="ECO:0000256" key="3">
    <source>
        <dbReference type="ARBA" id="ARBA00023157"/>
    </source>
</evidence>
<dbReference type="InterPro" id="IPR051275">
    <property type="entry name" value="Cell_adhesion_signaling"/>
</dbReference>
<dbReference type="InterPro" id="IPR036179">
    <property type="entry name" value="Ig-like_dom_sf"/>
</dbReference>
<keyword evidence="3" id="KW-1015">Disulfide bond</keyword>
<dbReference type="GO" id="GO:0005911">
    <property type="term" value="C:cell-cell junction"/>
    <property type="evidence" value="ECO:0007669"/>
    <property type="project" value="TreeGrafter"/>
</dbReference>
<proteinExistence type="predicted"/>
<dbReference type="InterPro" id="IPR003598">
    <property type="entry name" value="Ig_sub2"/>
</dbReference>
<reference evidence="8 9" key="1">
    <citation type="submission" date="2016-11" db="UniProtKB">
        <authorList>
            <consortium name="WormBaseParasite"/>
        </authorList>
    </citation>
    <scope>IDENTIFICATION</scope>
</reference>
<dbReference type="AlphaFoldDB" id="A0A1I8IPP9"/>
<evidence type="ECO:0000256" key="4">
    <source>
        <dbReference type="ARBA" id="ARBA00023180"/>
    </source>
</evidence>
<dbReference type="SUPFAM" id="SSF48726">
    <property type="entry name" value="Immunoglobulin"/>
    <property type="match status" value="1"/>
</dbReference>
<dbReference type="Proteomes" id="UP000095280">
    <property type="component" value="Unplaced"/>
</dbReference>
<comment type="subcellular location">
    <subcellularLocation>
        <location evidence="1">Membrane</location>
        <topology evidence="1">Single-pass type I membrane protein</topology>
    </subcellularLocation>
</comment>
<dbReference type="InterPro" id="IPR003599">
    <property type="entry name" value="Ig_sub"/>
</dbReference>
<keyword evidence="7" id="KW-1185">Reference proteome</keyword>
<protein>
    <submittedName>
        <fullName evidence="8 9">Ig-like domain-containing protein</fullName>
    </submittedName>
</protein>
<dbReference type="GO" id="GO:0098609">
    <property type="term" value="P:cell-cell adhesion"/>
    <property type="evidence" value="ECO:0007669"/>
    <property type="project" value="TreeGrafter"/>
</dbReference>
<evidence type="ECO:0000313" key="9">
    <source>
        <dbReference type="WBParaSite" id="maker-uti_cns_0011330-snap-gene-0.2-mRNA-1"/>
    </source>
</evidence>
<dbReference type="InterPro" id="IPR013151">
    <property type="entry name" value="Immunoglobulin_dom"/>
</dbReference>
<name>A0A1I8IPP9_9PLAT</name>
<dbReference type="WBParaSite" id="maker-uti_cns_0014722-snap-gene-0.3-mRNA-1">
    <property type="protein sequence ID" value="maker-uti_cns_0014722-snap-gene-0.3-mRNA-1"/>
    <property type="gene ID" value="maker-uti_cns_0014722-snap-gene-0.3"/>
</dbReference>
<dbReference type="Gene3D" id="2.60.40.10">
    <property type="entry name" value="Immunoglobulins"/>
    <property type="match status" value="1"/>
</dbReference>
<dbReference type="InterPro" id="IPR013783">
    <property type="entry name" value="Ig-like_fold"/>
</dbReference>
<evidence type="ECO:0000256" key="1">
    <source>
        <dbReference type="ARBA" id="ARBA00004479"/>
    </source>
</evidence>
<dbReference type="SMART" id="SM00409">
    <property type="entry name" value="IG"/>
    <property type="match status" value="1"/>
</dbReference>
<dbReference type="GO" id="GO:0050839">
    <property type="term" value="F:cell adhesion molecule binding"/>
    <property type="evidence" value="ECO:0007669"/>
    <property type="project" value="TreeGrafter"/>
</dbReference>
<dbReference type="Pfam" id="PF00047">
    <property type="entry name" value="ig"/>
    <property type="match status" value="1"/>
</dbReference>
<keyword evidence="4" id="KW-0325">Glycoprotein</keyword>
<evidence type="ECO:0000313" key="8">
    <source>
        <dbReference type="WBParaSite" id="maker-uti_cns_0004471-snap-gene-0.2-mRNA-1"/>
    </source>
</evidence>
<sequence length="176" mass="18711">TLAEVQVIRGPSDVSARENASVSLACRTALPSSAVKVVWNRDGVIVASSSLRSLDPRYKITASPAADSGEPGVHDLLISPLQMQDQGEYYCQVSESDSSRRSWPIGDPLTLACSASGSNPAAALVWLFGDGESAAADENRIRTPTVEGEAGRSAFYRPFSGSIRLEKRVESAVDKL</sequence>
<keyword evidence="2" id="KW-0472">Membrane</keyword>
<keyword evidence="5" id="KW-0393">Immunoglobulin domain</keyword>
<dbReference type="PROSITE" id="PS50835">
    <property type="entry name" value="IG_LIKE"/>
    <property type="match status" value="1"/>
</dbReference>
<dbReference type="PANTHER" id="PTHR11640">
    <property type="entry name" value="NEPHRIN"/>
    <property type="match status" value="1"/>
</dbReference>
<dbReference type="InterPro" id="IPR007110">
    <property type="entry name" value="Ig-like_dom"/>
</dbReference>
<dbReference type="PANTHER" id="PTHR11640:SF155">
    <property type="entry name" value="IG-LIKE DOMAIN-CONTAINING PROTEIN"/>
    <property type="match status" value="1"/>
</dbReference>
<evidence type="ECO:0000313" key="7">
    <source>
        <dbReference type="Proteomes" id="UP000095280"/>
    </source>
</evidence>
<dbReference type="WBParaSite" id="maker-uti_cns_0011330-snap-gene-0.2-mRNA-1">
    <property type="protein sequence ID" value="maker-uti_cns_0011330-snap-gene-0.2-mRNA-1"/>
    <property type="gene ID" value="maker-uti_cns_0011330-snap-gene-0.2"/>
</dbReference>
<evidence type="ECO:0000256" key="2">
    <source>
        <dbReference type="ARBA" id="ARBA00023136"/>
    </source>
</evidence>
<feature type="domain" description="Ig-like" evidence="6">
    <location>
        <begin position="3"/>
        <end position="102"/>
    </location>
</feature>
<accession>A0A1I8IPP9</accession>
<evidence type="ECO:0000259" key="6">
    <source>
        <dbReference type="PROSITE" id="PS50835"/>
    </source>
</evidence>
<dbReference type="SMART" id="SM00408">
    <property type="entry name" value="IGc2"/>
    <property type="match status" value="1"/>
</dbReference>
<dbReference type="WBParaSite" id="maker-uti_cns_0004471-snap-gene-0.2-mRNA-1">
    <property type="protein sequence ID" value="maker-uti_cns_0004471-snap-gene-0.2-mRNA-1"/>
    <property type="gene ID" value="maker-uti_cns_0004471-snap-gene-0.2"/>
</dbReference>
<evidence type="ECO:0000256" key="5">
    <source>
        <dbReference type="ARBA" id="ARBA00023319"/>
    </source>
</evidence>
<dbReference type="GO" id="GO:0005886">
    <property type="term" value="C:plasma membrane"/>
    <property type="evidence" value="ECO:0007669"/>
    <property type="project" value="TreeGrafter"/>
</dbReference>